<accession>A0A9D2ITF9</accession>
<keyword evidence="1 2" id="KW-0238">DNA-binding</keyword>
<name>A0A9D2ITF9_9FIRM</name>
<organism evidence="5 6">
    <name type="scientific">Candidatus Blautia faecigallinarum</name>
    <dbReference type="NCBI Taxonomy" id="2838488"/>
    <lineage>
        <taxon>Bacteria</taxon>
        <taxon>Bacillati</taxon>
        <taxon>Bacillota</taxon>
        <taxon>Clostridia</taxon>
        <taxon>Lachnospirales</taxon>
        <taxon>Lachnospiraceae</taxon>
        <taxon>Blautia</taxon>
    </lineage>
</organism>
<dbReference type="EMBL" id="DXBU01000071">
    <property type="protein sequence ID" value="HIZ22185.1"/>
    <property type="molecule type" value="Genomic_DNA"/>
</dbReference>
<evidence type="ECO:0000313" key="6">
    <source>
        <dbReference type="Proteomes" id="UP000824041"/>
    </source>
</evidence>
<dbReference type="InterPro" id="IPR010998">
    <property type="entry name" value="Integrase_recombinase_N"/>
</dbReference>
<feature type="non-terminal residue" evidence="5">
    <location>
        <position position="188"/>
    </location>
</feature>
<reference evidence="5" key="1">
    <citation type="journal article" date="2021" name="PeerJ">
        <title>Extensive microbial diversity within the chicken gut microbiome revealed by metagenomics and culture.</title>
        <authorList>
            <person name="Gilroy R."/>
            <person name="Ravi A."/>
            <person name="Getino M."/>
            <person name="Pursley I."/>
            <person name="Horton D.L."/>
            <person name="Alikhan N.F."/>
            <person name="Baker D."/>
            <person name="Gharbi K."/>
            <person name="Hall N."/>
            <person name="Watson M."/>
            <person name="Adriaenssens E.M."/>
            <person name="Foster-Nyarko E."/>
            <person name="Jarju S."/>
            <person name="Secka A."/>
            <person name="Antonio M."/>
            <person name="Oren A."/>
            <person name="Chaudhuri R.R."/>
            <person name="La Ragione R."/>
            <person name="Hildebrand F."/>
            <person name="Pallen M.J."/>
        </authorList>
    </citation>
    <scope>NUCLEOTIDE SEQUENCE</scope>
    <source>
        <strain evidence="5">14324</strain>
    </source>
</reference>
<dbReference type="PROSITE" id="PS51900">
    <property type="entry name" value="CB"/>
    <property type="match status" value="1"/>
</dbReference>
<evidence type="ECO:0000256" key="1">
    <source>
        <dbReference type="ARBA" id="ARBA00023125"/>
    </source>
</evidence>
<protein>
    <submittedName>
        <fullName evidence="5">Integrase</fullName>
    </submittedName>
</protein>
<feature type="domain" description="Core-binding (CB)" evidence="4">
    <location>
        <begin position="112"/>
        <end position="188"/>
    </location>
</feature>
<dbReference type="Proteomes" id="UP000824041">
    <property type="component" value="Unassembled WGS sequence"/>
</dbReference>
<dbReference type="GO" id="GO:0003677">
    <property type="term" value="F:DNA binding"/>
    <property type="evidence" value="ECO:0007669"/>
    <property type="project" value="UniProtKB-UniRule"/>
</dbReference>
<evidence type="ECO:0000256" key="2">
    <source>
        <dbReference type="PROSITE-ProRule" id="PRU01248"/>
    </source>
</evidence>
<sequence>MSKKKKHPKLPNGYGSIQKLSGNRRNSYAVYPPTTHYTEEGKVVRPKALCYVSDWYIGLAILTAYKAGTYKQGMEKELVRDSHLSSSEMNKFVEKLLADYMLITRKTEDKVLTFSELYQLYYNWKYNGKRVYSQQSKNSTRAAYKNCKLLHDIPINEITYEQLQDIVDSVPLKYSSLENVVLLLKQMF</sequence>
<comment type="caution">
    <text evidence="5">The sequence shown here is derived from an EMBL/GenBank/DDBJ whole genome shotgun (WGS) entry which is preliminary data.</text>
</comment>
<dbReference type="InterPro" id="IPR044068">
    <property type="entry name" value="CB"/>
</dbReference>
<feature type="region of interest" description="Disordered" evidence="3">
    <location>
        <begin position="1"/>
        <end position="20"/>
    </location>
</feature>
<evidence type="ECO:0000256" key="3">
    <source>
        <dbReference type="SAM" id="MobiDB-lite"/>
    </source>
</evidence>
<evidence type="ECO:0000313" key="5">
    <source>
        <dbReference type="EMBL" id="HIZ22185.1"/>
    </source>
</evidence>
<evidence type="ECO:0000259" key="4">
    <source>
        <dbReference type="PROSITE" id="PS51900"/>
    </source>
</evidence>
<proteinExistence type="predicted"/>
<gene>
    <name evidence="5" type="ORF">IAA21_05230</name>
</gene>
<dbReference type="Gene3D" id="1.10.150.130">
    <property type="match status" value="1"/>
</dbReference>
<reference evidence="5" key="2">
    <citation type="submission" date="2021-04" db="EMBL/GenBank/DDBJ databases">
        <authorList>
            <person name="Gilroy R."/>
        </authorList>
    </citation>
    <scope>NUCLEOTIDE SEQUENCE</scope>
    <source>
        <strain evidence="5">14324</strain>
    </source>
</reference>
<dbReference type="AlphaFoldDB" id="A0A9D2ITF9"/>